<dbReference type="Proteomes" id="UP000027834">
    <property type="component" value="Chromosome 1"/>
</dbReference>
<evidence type="ECO:0000313" key="3">
    <source>
        <dbReference type="Proteomes" id="UP000027834"/>
    </source>
</evidence>
<accession>A0A8A8D5K5</accession>
<sequence>MPRIGSAGDAAGTAADAVSGDGGGSGASDAAWQAASARQSADPNGAITGLDMISYAFARFDSDTGSPNLARPS</sequence>
<reference evidence="2" key="2">
    <citation type="submission" date="2021-03" db="EMBL/GenBank/DDBJ databases">
        <title>Complete genome sequence of Burkholderia seminalis 869T2.</title>
        <authorList>
            <person name="Hung S.-H."/>
            <person name="Huang C.-T."/>
            <person name="Huang C.-C."/>
            <person name="Kuo C.-H."/>
        </authorList>
    </citation>
    <scope>NUCLEOTIDE SEQUENCE</scope>
    <source>
        <strain evidence="2">869T2</strain>
    </source>
</reference>
<name>A0A8A8D5K5_9BURK</name>
<organism evidence="2 3">
    <name type="scientific">Burkholderia seminalis</name>
    <dbReference type="NCBI Taxonomy" id="488731"/>
    <lineage>
        <taxon>Bacteria</taxon>
        <taxon>Pseudomonadati</taxon>
        <taxon>Pseudomonadota</taxon>
        <taxon>Betaproteobacteria</taxon>
        <taxon>Burkholderiales</taxon>
        <taxon>Burkholderiaceae</taxon>
        <taxon>Burkholderia</taxon>
        <taxon>Burkholderia cepacia complex</taxon>
    </lineage>
</organism>
<dbReference type="AlphaFoldDB" id="A0A8A8D5K5"/>
<keyword evidence="3" id="KW-1185">Reference proteome</keyword>
<feature type="compositionally biased region" description="Low complexity" evidence="1">
    <location>
        <begin position="27"/>
        <end position="42"/>
    </location>
</feature>
<proteinExistence type="predicted"/>
<feature type="compositionally biased region" description="Low complexity" evidence="1">
    <location>
        <begin position="1"/>
        <end position="19"/>
    </location>
</feature>
<evidence type="ECO:0000313" key="2">
    <source>
        <dbReference type="EMBL" id="QTO20173.1"/>
    </source>
</evidence>
<reference evidence="2" key="1">
    <citation type="submission" date="2014-04" db="EMBL/GenBank/DDBJ databases">
        <authorList>
            <person name="Ho Y.-N."/>
            <person name="Huang C.-C."/>
        </authorList>
    </citation>
    <scope>NUCLEOTIDE SEQUENCE</scope>
    <source>
        <strain evidence="2">869T2</strain>
    </source>
</reference>
<protein>
    <submittedName>
        <fullName evidence="2">Uncharacterized protein</fullName>
    </submittedName>
</protein>
<dbReference type="EMBL" id="CP072520">
    <property type="protein sequence ID" value="QTO20173.1"/>
    <property type="molecule type" value="Genomic_DNA"/>
</dbReference>
<evidence type="ECO:0000256" key="1">
    <source>
        <dbReference type="SAM" id="MobiDB-lite"/>
    </source>
</evidence>
<gene>
    <name evidence="2" type="ORF">DT99_008100</name>
</gene>
<feature type="region of interest" description="Disordered" evidence="1">
    <location>
        <begin position="1"/>
        <end position="46"/>
    </location>
</feature>